<evidence type="ECO:0000256" key="1">
    <source>
        <dbReference type="ARBA" id="ARBA00022801"/>
    </source>
</evidence>
<dbReference type="InterPro" id="IPR011059">
    <property type="entry name" value="Metal-dep_hydrolase_composite"/>
</dbReference>
<dbReference type="SUPFAM" id="SSF51556">
    <property type="entry name" value="Metallo-dependent hydrolases"/>
    <property type="match status" value="2"/>
</dbReference>
<dbReference type="AlphaFoldDB" id="A0A6A6NPQ9"/>
<protein>
    <recommendedName>
        <fullName evidence="5">N-acetylglucosamine-6-phosphate deacetylase</fullName>
    </recommendedName>
</protein>
<feature type="region of interest" description="Disordered" evidence="2">
    <location>
        <begin position="382"/>
        <end position="439"/>
    </location>
</feature>
<evidence type="ECO:0000256" key="2">
    <source>
        <dbReference type="SAM" id="MobiDB-lite"/>
    </source>
</evidence>
<keyword evidence="1" id="KW-0378">Hydrolase</keyword>
<proteinExistence type="predicted"/>
<dbReference type="Gene3D" id="2.30.40.10">
    <property type="entry name" value="Urease, subunit C, domain 1"/>
    <property type="match status" value="1"/>
</dbReference>
<feature type="compositionally biased region" description="Polar residues" evidence="2">
    <location>
        <begin position="382"/>
        <end position="395"/>
    </location>
</feature>
<name>A0A6A6NPQ9_9PEZI</name>
<organism evidence="3 4">
    <name type="scientific">Lineolata rhizophorae</name>
    <dbReference type="NCBI Taxonomy" id="578093"/>
    <lineage>
        <taxon>Eukaryota</taxon>
        <taxon>Fungi</taxon>
        <taxon>Dikarya</taxon>
        <taxon>Ascomycota</taxon>
        <taxon>Pezizomycotina</taxon>
        <taxon>Dothideomycetes</taxon>
        <taxon>Dothideomycetes incertae sedis</taxon>
        <taxon>Lineolatales</taxon>
        <taxon>Lineolataceae</taxon>
        <taxon>Lineolata</taxon>
    </lineage>
</organism>
<dbReference type="SUPFAM" id="SSF51338">
    <property type="entry name" value="Composite domain of metallo-dependent hydrolases"/>
    <property type="match status" value="1"/>
</dbReference>
<sequence length="537" mass="55174">MPSAINPSPTGITKLTNCRLIKDGRIVNEDLWISAKNGKILDSQEVFYAERATADEVVDLGGRLVAPGFMDVQMNGGFGFDFSTVPEDISQYAKGVKKLNKSLVQTGVTAYLPTLPSQKSEVYHKVLPFLAPSGTSRDSSLGAESLGAHVEGPFISPTKNGIHSPSVLLPGFPNGIADVEACYGVSNLPWAERQQDDLPSPIRAITLAPELPGALDVVRELAARGLVVCIGHTEASYEVAGAAMRAGARMVTHLFNAMRPLHHRNPGVFGLLGTDSPLPSSPIASSPSSPSSSALDVSARPLPAAAAATPQKPFFGLIADGIHLHPTSVALAYRAHPRGCVLVTDSMALLGLPDGTYAWTNGERITKRGALLTLDGSVADSATTPGAASKSNNDTAAATKSEEEEEQGERAASPGSSAASSPGSSASASAPDTPRKPAPRIAGSAVTLVECVNNFAAWSGGGLAAAVGCVTGAPARMLGLDGVKGGLEPGCDADLVVLGGGEDGGGEGGGAGEVWVEMVWKFGRRVFVRGEGGKEGE</sequence>
<reference evidence="3" key="1">
    <citation type="journal article" date="2020" name="Stud. Mycol.">
        <title>101 Dothideomycetes genomes: a test case for predicting lifestyles and emergence of pathogens.</title>
        <authorList>
            <person name="Haridas S."/>
            <person name="Albert R."/>
            <person name="Binder M."/>
            <person name="Bloem J."/>
            <person name="Labutti K."/>
            <person name="Salamov A."/>
            <person name="Andreopoulos B."/>
            <person name="Baker S."/>
            <person name="Barry K."/>
            <person name="Bills G."/>
            <person name="Bluhm B."/>
            <person name="Cannon C."/>
            <person name="Castanera R."/>
            <person name="Culley D."/>
            <person name="Daum C."/>
            <person name="Ezra D."/>
            <person name="Gonzalez J."/>
            <person name="Henrissat B."/>
            <person name="Kuo A."/>
            <person name="Liang C."/>
            <person name="Lipzen A."/>
            <person name="Lutzoni F."/>
            <person name="Magnuson J."/>
            <person name="Mondo S."/>
            <person name="Nolan M."/>
            <person name="Ohm R."/>
            <person name="Pangilinan J."/>
            <person name="Park H.-J."/>
            <person name="Ramirez L."/>
            <person name="Alfaro M."/>
            <person name="Sun H."/>
            <person name="Tritt A."/>
            <person name="Yoshinaga Y."/>
            <person name="Zwiers L.-H."/>
            <person name="Turgeon B."/>
            <person name="Goodwin S."/>
            <person name="Spatafora J."/>
            <person name="Crous P."/>
            <person name="Grigoriev I."/>
        </authorList>
    </citation>
    <scope>NUCLEOTIDE SEQUENCE</scope>
    <source>
        <strain evidence="3">ATCC 16933</strain>
    </source>
</reference>
<feature type="compositionally biased region" description="Low complexity" evidence="2">
    <location>
        <begin position="410"/>
        <end position="431"/>
    </location>
</feature>
<accession>A0A6A6NPQ9</accession>
<dbReference type="OrthoDB" id="10264777at2759"/>
<gene>
    <name evidence="3" type="ORF">BDY21DRAFT_374928</name>
</gene>
<dbReference type="PANTHER" id="PTHR11113:SF14">
    <property type="entry name" value="N-ACETYLGLUCOSAMINE-6-PHOSPHATE DEACETYLASE"/>
    <property type="match status" value="1"/>
</dbReference>
<dbReference type="InterPro" id="IPR032466">
    <property type="entry name" value="Metal_Hydrolase"/>
</dbReference>
<keyword evidence="4" id="KW-1185">Reference proteome</keyword>
<dbReference type="PANTHER" id="PTHR11113">
    <property type="entry name" value="N-ACETYLGLUCOSAMINE-6-PHOSPHATE DEACETYLASE"/>
    <property type="match status" value="1"/>
</dbReference>
<evidence type="ECO:0008006" key="5">
    <source>
        <dbReference type="Google" id="ProtNLM"/>
    </source>
</evidence>
<dbReference type="EMBL" id="MU001698">
    <property type="protein sequence ID" value="KAF2453362.1"/>
    <property type="molecule type" value="Genomic_DNA"/>
</dbReference>
<evidence type="ECO:0000313" key="4">
    <source>
        <dbReference type="Proteomes" id="UP000799766"/>
    </source>
</evidence>
<dbReference type="GO" id="GO:0008448">
    <property type="term" value="F:N-acetylglucosamine-6-phosphate deacetylase activity"/>
    <property type="evidence" value="ECO:0007669"/>
    <property type="project" value="TreeGrafter"/>
</dbReference>
<dbReference type="GO" id="GO:0006046">
    <property type="term" value="P:N-acetylglucosamine catabolic process"/>
    <property type="evidence" value="ECO:0007669"/>
    <property type="project" value="TreeGrafter"/>
</dbReference>
<evidence type="ECO:0000313" key="3">
    <source>
        <dbReference type="EMBL" id="KAF2453362.1"/>
    </source>
</evidence>
<dbReference type="Gene3D" id="3.20.20.140">
    <property type="entry name" value="Metal-dependent hydrolases"/>
    <property type="match status" value="2"/>
</dbReference>
<dbReference type="Proteomes" id="UP000799766">
    <property type="component" value="Unassembled WGS sequence"/>
</dbReference>